<dbReference type="Proteomes" id="UP000499080">
    <property type="component" value="Unassembled WGS sequence"/>
</dbReference>
<name>A0A4Y2SD09_ARAVE</name>
<gene>
    <name evidence="1" type="ORF">AVEN_168081_1</name>
</gene>
<evidence type="ECO:0000313" key="2">
    <source>
        <dbReference type="Proteomes" id="UP000499080"/>
    </source>
</evidence>
<dbReference type="OrthoDB" id="6428063at2759"/>
<dbReference type="Pfam" id="PF05380">
    <property type="entry name" value="Peptidase_A17"/>
    <property type="match status" value="1"/>
</dbReference>
<keyword evidence="2" id="KW-1185">Reference proteome</keyword>
<reference evidence="1 2" key="1">
    <citation type="journal article" date="2019" name="Sci. Rep.">
        <title>Orb-weaving spider Araneus ventricosus genome elucidates the spidroin gene catalogue.</title>
        <authorList>
            <person name="Kono N."/>
            <person name="Nakamura H."/>
            <person name="Ohtoshi R."/>
            <person name="Moran D.A.P."/>
            <person name="Shinohara A."/>
            <person name="Yoshida Y."/>
            <person name="Fujiwara M."/>
            <person name="Mori M."/>
            <person name="Tomita M."/>
            <person name="Arakawa K."/>
        </authorList>
    </citation>
    <scope>NUCLEOTIDE SEQUENCE [LARGE SCALE GENOMIC DNA]</scope>
</reference>
<dbReference type="AlphaFoldDB" id="A0A4Y2SD09"/>
<dbReference type="EMBL" id="BGPR01020653">
    <property type="protein sequence ID" value="GBN85170.1"/>
    <property type="molecule type" value="Genomic_DNA"/>
</dbReference>
<evidence type="ECO:0000313" key="1">
    <source>
        <dbReference type="EMBL" id="GBN85170.1"/>
    </source>
</evidence>
<sequence length="176" mass="19618">MKLEFLKWFVKLGSLKNLFASRCFSPATNGQHGLSIHTFCDASQFANSAAVFVRIEYADVVLVNLSAAKSRVAAVKIITIPLLELLAATVGAPMHRSVLSALQWGTVKQHYCSDSNTVLGWIEREELLSIFANSRVQKIGKLTDLTLWKYLPGAQNPPDLPSRWCSAHQISCSRWW</sequence>
<comment type="caution">
    <text evidence="1">The sequence shown here is derived from an EMBL/GenBank/DDBJ whole genome shotgun (WGS) entry which is preliminary data.</text>
</comment>
<dbReference type="PANTHER" id="PTHR47331">
    <property type="entry name" value="PHD-TYPE DOMAIN-CONTAINING PROTEIN"/>
    <property type="match status" value="1"/>
</dbReference>
<protein>
    <submittedName>
        <fullName evidence="1">Uncharacterized protein</fullName>
    </submittedName>
</protein>
<organism evidence="1 2">
    <name type="scientific">Araneus ventricosus</name>
    <name type="common">Orbweaver spider</name>
    <name type="synonym">Epeira ventricosa</name>
    <dbReference type="NCBI Taxonomy" id="182803"/>
    <lineage>
        <taxon>Eukaryota</taxon>
        <taxon>Metazoa</taxon>
        <taxon>Ecdysozoa</taxon>
        <taxon>Arthropoda</taxon>
        <taxon>Chelicerata</taxon>
        <taxon>Arachnida</taxon>
        <taxon>Araneae</taxon>
        <taxon>Araneomorphae</taxon>
        <taxon>Entelegynae</taxon>
        <taxon>Araneoidea</taxon>
        <taxon>Araneidae</taxon>
        <taxon>Araneus</taxon>
    </lineage>
</organism>
<dbReference type="PANTHER" id="PTHR47331:SF5">
    <property type="entry name" value="RIBONUCLEASE H"/>
    <property type="match status" value="1"/>
</dbReference>
<accession>A0A4Y2SD09</accession>
<proteinExistence type="predicted"/>
<dbReference type="InterPro" id="IPR008042">
    <property type="entry name" value="Retrotrans_Pao"/>
</dbReference>